<evidence type="ECO:0000256" key="7">
    <source>
        <dbReference type="ARBA" id="ARBA00023034"/>
    </source>
</evidence>
<evidence type="ECO:0000256" key="9">
    <source>
        <dbReference type="RuleBase" id="RU368073"/>
    </source>
</evidence>
<dbReference type="GO" id="GO:0005793">
    <property type="term" value="C:endoplasmic reticulum-Golgi intermediate compartment"/>
    <property type="evidence" value="ECO:0007669"/>
    <property type="project" value="UniProtKB-UniRule"/>
</dbReference>
<feature type="compositionally biased region" description="Basic residues" evidence="10">
    <location>
        <begin position="15"/>
        <end position="28"/>
    </location>
</feature>
<comment type="similarity">
    <text evidence="1 9">Belongs to the YIF1 family.</text>
</comment>
<keyword evidence="4 9" id="KW-0256">Endoplasmic reticulum</keyword>
<evidence type="ECO:0000256" key="10">
    <source>
        <dbReference type="SAM" id="MobiDB-lite"/>
    </source>
</evidence>
<accession>A0A5A9NH58</accession>
<name>A0A5A9NH58_9TELE</name>
<dbReference type="AlphaFoldDB" id="A0A5A9NH58"/>
<dbReference type="PANTHER" id="PTHR14083:SF2">
    <property type="entry name" value="PROTEIN YIF1A"/>
    <property type="match status" value="1"/>
</dbReference>
<keyword evidence="7 9" id="KW-0333">Golgi apparatus</keyword>
<sequence>MEGLRLVSLPRRHIFHQPMKSKRAKPRARASPPTGGPLLFDDTSSGPPPMNNQNYYDSGYNMAGAATGGQEPGVSNLFADPMANAAMMYGSTLANQGKDMVNKEFSRFMSMNKLKHFFAVDTKYVMKKLLLLMFPYTHQDWEVRYHRDTPLAPRHDVNAPDLYIPTMSFITYILLAGIALGIQKRFSPEVLGLCASTALVWIIIEVLVMLLSLYLLTVHTDLSTFDLLAYSGYKYVGMIFTLLCGLLFGSDGYFVALAWSSCALMFFIVRSLKMKILSSISADSIGAGASVKPRFRLYITVASAAFQPIIIYWLTSHLVR</sequence>
<dbReference type="GO" id="GO:0030134">
    <property type="term" value="C:COPII-coated ER to Golgi transport vesicle"/>
    <property type="evidence" value="ECO:0007669"/>
    <property type="project" value="TreeGrafter"/>
</dbReference>
<keyword evidence="5 9" id="KW-0653">Protein transport</keyword>
<dbReference type="GO" id="GO:0000139">
    <property type="term" value="C:Golgi membrane"/>
    <property type="evidence" value="ECO:0007669"/>
    <property type="project" value="UniProtKB-SubCell"/>
</dbReference>
<keyword evidence="6 9" id="KW-1133">Transmembrane helix</keyword>
<keyword evidence="12" id="KW-1185">Reference proteome</keyword>
<comment type="function">
    <text evidence="9">Has a role in transport between endoplasmic reticulum and Golgi.</text>
</comment>
<evidence type="ECO:0000256" key="4">
    <source>
        <dbReference type="ARBA" id="ARBA00022824"/>
    </source>
</evidence>
<dbReference type="GO" id="GO:0005789">
    <property type="term" value="C:endoplasmic reticulum membrane"/>
    <property type="evidence" value="ECO:0007669"/>
    <property type="project" value="UniProtKB-SubCell"/>
</dbReference>
<feature type="transmembrane region" description="Helical" evidence="9">
    <location>
        <begin position="295"/>
        <end position="314"/>
    </location>
</feature>
<dbReference type="Pfam" id="PF03878">
    <property type="entry name" value="YIF1"/>
    <property type="match status" value="1"/>
</dbReference>
<evidence type="ECO:0000313" key="11">
    <source>
        <dbReference type="EMBL" id="KAA0709342.1"/>
    </source>
</evidence>
<comment type="subcellular location">
    <subcellularLocation>
        <location evidence="9">Endoplasmic reticulum membrane</location>
        <topology evidence="9">Multi-pass membrane protein</topology>
    </subcellularLocation>
    <subcellularLocation>
        <location evidence="9">Golgi apparatus membrane</location>
        <topology evidence="9">Multi-pass membrane protein</topology>
    </subcellularLocation>
</comment>
<proteinExistence type="inferred from homology"/>
<evidence type="ECO:0000256" key="8">
    <source>
        <dbReference type="ARBA" id="ARBA00023136"/>
    </source>
</evidence>
<evidence type="ECO:0000256" key="5">
    <source>
        <dbReference type="ARBA" id="ARBA00022927"/>
    </source>
</evidence>
<gene>
    <name evidence="11" type="ORF">E1301_Tti004233</name>
</gene>
<keyword evidence="2 9" id="KW-0813">Transport</keyword>
<feature type="transmembrane region" description="Helical" evidence="9">
    <location>
        <begin position="162"/>
        <end position="183"/>
    </location>
</feature>
<keyword evidence="3 9" id="KW-0812">Transmembrane</keyword>
<feature type="transmembrane region" description="Helical" evidence="9">
    <location>
        <begin position="236"/>
        <end position="269"/>
    </location>
</feature>
<organism evidence="11 12">
    <name type="scientific">Triplophysa tibetana</name>
    <dbReference type="NCBI Taxonomy" id="1572043"/>
    <lineage>
        <taxon>Eukaryota</taxon>
        <taxon>Metazoa</taxon>
        <taxon>Chordata</taxon>
        <taxon>Craniata</taxon>
        <taxon>Vertebrata</taxon>
        <taxon>Euteleostomi</taxon>
        <taxon>Actinopterygii</taxon>
        <taxon>Neopterygii</taxon>
        <taxon>Teleostei</taxon>
        <taxon>Ostariophysi</taxon>
        <taxon>Cypriniformes</taxon>
        <taxon>Nemacheilidae</taxon>
        <taxon>Triplophysa</taxon>
    </lineage>
</organism>
<comment type="caution">
    <text evidence="11">The sequence shown here is derived from an EMBL/GenBank/DDBJ whole genome shotgun (WGS) entry which is preliminary data.</text>
</comment>
<dbReference type="GO" id="GO:0015031">
    <property type="term" value="P:protein transport"/>
    <property type="evidence" value="ECO:0007669"/>
    <property type="project" value="UniProtKB-KW"/>
</dbReference>
<dbReference type="InterPro" id="IPR005578">
    <property type="entry name" value="Yif1_fam"/>
</dbReference>
<evidence type="ECO:0000256" key="3">
    <source>
        <dbReference type="ARBA" id="ARBA00022692"/>
    </source>
</evidence>
<evidence type="ECO:0000256" key="6">
    <source>
        <dbReference type="ARBA" id="ARBA00022989"/>
    </source>
</evidence>
<feature type="region of interest" description="Disordered" evidence="10">
    <location>
        <begin position="15"/>
        <end position="53"/>
    </location>
</feature>
<dbReference type="EMBL" id="SOYY01000017">
    <property type="protein sequence ID" value="KAA0709342.1"/>
    <property type="molecule type" value="Genomic_DNA"/>
</dbReference>
<protein>
    <recommendedName>
        <fullName evidence="9">Protein YIF1</fullName>
    </recommendedName>
</protein>
<evidence type="ECO:0000313" key="12">
    <source>
        <dbReference type="Proteomes" id="UP000324632"/>
    </source>
</evidence>
<dbReference type="PANTHER" id="PTHR14083">
    <property type="entry name" value="YIP1 INTERACTING FACTOR HOMOLOG YIF1 PROTEIN"/>
    <property type="match status" value="1"/>
</dbReference>
<keyword evidence="8 9" id="KW-0472">Membrane</keyword>
<evidence type="ECO:0000256" key="2">
    <source>
        <dbReference type="ARBA" id="ARBA00022448"/>
    </source>
</evidence>
<reference evidence="11 12" key="1">
    <citation type="journal article" date="2019" name="Mol. Ecol. Resour.">
        <title>Chromosome-level genome assembly of Triplophysa tibetana, a fish adapted to the harsh high-altitude environment of the Tibetan Plateau.</title>
        <authorList>
            <person name="Yang X."/>
            <person name="Liu H."/>
            <person name="Ma Z."/>
            <person name="Zou Y."/>
            <person name="Zou M."/>
            <person name="Mao Y."/>
            <person name="Li X."/>
            <person name="Wang H."/>
            <person name="Chen T."/>
            <person name="Wang W."/>
            <person name="Yang R."/>
        </authorList>
    </citation>
    <scope>NUCLEOTIDE SEQUENCE [LARGE SCALE GENOMIC DNA]</scope>
    <source>
        <strain evidence="11">TTIB1903HZAU</strain>
        <tissue evidence="11">Muscle</tissue>
    </source>
</reference>
<dbReference type="GO" id="GO:0006888">
    <property type="term" value="P:endoplasmic reticulum to Golgi vesicle-mediated transport"/>
    <property type="evidence" value="ECO:0007669"/>
    <property type="project" value="UniProtKB-UniRule"/>
</dbReference>
<dbReference type="Proteomes" id="UP000324632">
    <property type="component" value="Chromosome 17"/>
</dbReference>
<evidence type="ECO:0000256" key="1">
    <source>
        <dbReference type="ARBA" id="ARBA00009727"/>
    </source>
</evidence>
<feature type="transmembrane region" description="Helical" evidence="9">
    <location>
        <begin position="190"/>
        <end position="216"/>
    </location>
</feature>